<dbReference type="Pfam" id="PF20414">
    <property type="entry name" value="DUF6698"/>
    <property type="match status" value="1"/>
</dbReference>
<comment type="caution">
    <text evidence="1">The sequence shown here is derived from an EMBL/GenBank/DDBJ whole genome shotgun (WGS) entry which is preliminary data.</text>
</comment>
<feature type="non-terminal residue" evidence="1">
    <location>
        <position position="283"/>
    </location>
</feature>
<protein>
    <submittedName>
        <fullName evidence="1">Uncharacterized protein</fullName>
    </submittedName>
</protein>
<reference evidence="1" key="1">
    <citation type="submission" date="2018-04" db="EMBL/GenBank/DDBJ databases">
        <title>Whole genome sequencing of Hypsizygus marmoreus.</title>
        <authorList>
            <person name="Choi I.-G."/>
            <person name="Min B."/>
            <person name="Kim J.-G."/>
            <person name="Kim S."/>
            <person name="Oh Y.-L."/>
            <person name="Kong W.-S."/>
            <person name="Park H."/>
            <person name="Jeong J."/>
            <person name="Song E.-S."/>
        </authorList>
    </citation>
    <scope>NUCLEOTIDE SEQUENCE [LARGE SCALE GENOMIC DNA]</scope>
    <source>
        <strain evidence="1">51987-8</strain>
    </source>
</reference>
<evidence type="ECO:0000313" key="1">
    <source>
        <dbReference type="EMBL" id="RDB15950.1"/>
    </source>
</evidence>
<keyword evidence="2" id="KW-1185">Reference proteome</keyword>
<dbReference type="InParanoid" id="A0A369J481"/>
<dbReference type="AlphaFoldDB" id="A0A369J481"/>
<gene>
    <name evidence="1" type="ORF">Hypma_003609</name>
</gene>
<dbReference type="EMBL" id="LUEZ02000137">
    <property type="protein sequence ID" value="RDB15950.1"/>
    <property type="molecule type" value="Genomic_DNA"/>
</dbReference>
<evidence type="ECO:0000313" key="2">
    <source>
        <dbReference type="Proteomes" id="UP000076154"/>
    </source>
</evidence>
<dbReference type="Proteomes" id="UP000076154">
    <property type="component" value="Unassembled WGS sequence"/>
</dbReference>
<organism evidence="1 2">
    <name type="scientific">Hypsizygus marmoreus</name>
    <name type="common">White beech mushroom</name>
    <name type="synonym">Agaricus marmoreus</name>
    <dbReference type="NCBI Taxonomy" id="39966"/>
    <lineage>
        <taxon>Eukaryota</taxon>
        <taxon>Fungi</taxon>
        <taxon>Dikarya</taxon>
        <taxon>Basidiomycota</taxon>
        <taxon>Agaricomycotina</taxon>
        <taxon>Agaricomycetes</taxon>
        <taxon>Agaricomycetidae</taxon>
        <taxon>Agaricales</taxon>
        <taxon>Tricholomatineae</taxon>
        <taxon>Lyophyllaceae</taxon>
        <taxon>Hypsizygus</taxon>
    </lineage>
</organism>
<dbReference type="InterPro" id="IPR046521">
    <property type="entry name" value="DUF6698"/>
</dbReference>
<sequence>MSSPVPSPQTADILTSVTNKLFTSSALKATTRKHSAQLNGNPSTCILRLWAHFCTNRNVFSDVFDVIKAGVKYETVEVDESGQLVETLSRDVQTWNALCIVIPGFQLEMITVAPQPKLQRQVAASVSTMLGLTTPPPMINLASKCDRGWTHPVTAALLSPLEYTATEETYRAIQEGQLTVTAEQYPKILYPHDRVAKHIFQGPSTALQRPGYHRGKRGNASIIGLKAMTPHTIAYVALQTRFALTSSSSWSKVDTHFDNEAFFWDIVDMLEDVDLSHVLDLYN</sequence>
<proteinExistence type="predicted"/>
<dbReference type="OrthoDB" id="3160134at2759"/>
<dbReference type="STRING" id="39966.A0A369J481"/>
<accession>A0A369J481</accession>
<name>A0A369J481_HYPMA</name>